<dbReference type="Proteomes" id="UP001221757">
    <property type="component" value="Unassembled WGS sequence"/>
</dbReference>
<accession>A0AAD7H078</accession>
<name>A0AAD7H078_MYCRO</name>
<evidence type="ECO:0000256" key="1">
    <source>
        <dbReference type="SAM" id="MobiDB-lite"/>
    </source>
</evidence>
<reference evidence="2" key="1">
    <citation type="submission" date="2023-03" db="EMBL/GenBank/DDBJ databases">
        <title>Massive genome expansion in bonnet fungi (Mycena s.s.) driven by repeated elements and novel gene families across ecological guilds.</title>
        <authorList>
            <consortium name="Lawrence Berkeley National Laboratory"/>
            <person name="Harder C.B."/>
            <person name="Miyauchi S."/>
            <person name="Viragh M."/>
            <person name="Kuo A."/>
            <person name="Thoen E."/>
            <person name="Andreopoulos B."/>
            <person name="Lu D."/>
            <person name="Skrede I."/>
            <person name="Drula E."/>
            <person name="Henrissat B."/>
            <person name="Morin E."/>
            <person name="Kohler A."/>
            <person name="Barry K."/>
            <person name="LaButti K."/>
            <person name="Morin E."/>
            <person name="Salamov A."/>
            <person name="Lipzen A."/>
            <person name="Mereny Z."/>
            <person name="Hegedus B."/>
            <person name="Baldrian P."/>
            <person name="Stursova M."/>
            <person name="Weitz H."/>
            <person name="Taylor A."/>
            <person name="Grigoriev I.V."/>
            <person name="Nagy L.G."/>
            <person name="Martin F."/>
            <person name="Kauserud H."/>
        </authorList>
    </citation>
    <scope>NUCLEOTIDE SEQUENCE</scope>
    <source>
        <strain evidence="2">CBHHK067</strain>
    </source>
</reference>
<gene>
    <name evidence="2" type="ORF">B0H17DRAFT_1174196</name>
</gene>
<dbReference type="AlphaFoldDB" id="A0AAD7H078"/>
<evidence type="ECO:0000313" key="3">
    <source>
        <dbReference type="Proteomes" id="UP001221757"/>
    </source>
</evidence>
<organism evidence="2 3">
    <name type="scientific">Mycena rosella</name>
    <name type="common">Pink bonnet</name>
    <name type="synonym">Agaricus rosellus</name>
    <dbReference type="NCBI Taxonomy" id="1033263"/>
    <lineage>
        <taxon>Eukaryota</taxon>
        <taxon>Fungi</taxon>
        <taxon>Dikarya</taxon>
        <taxon>Basidiomycota</taxon>
        <taxon>Agaricomycotina</taxon>
        <taxon>Agaricomycetes</taxon>
        <taxon>Agaricomycetidae</taxon>
        <taxon>Agaricales</taxon>
        <taxon>Marasmiineae</taxon>
        <taxon>Mycenaceae</taxon>
        <taxon>Mycena</taxon>
    </lineage>
</organism>
<comment type="caution">
    <text evidence="2">The sequence shown here is derived from an EMBL/GenBank/DDBJ whole genome shotgun (WGS) entry which is preliminary data.</text>
</comment>
<feature type="region of interest" description="Disordered" evidence="1">
    <location>
        <begin position="93"/>
        <end position="117"/>
    </location>
</feature>
<proteinExistence type="predicted"/>
<protein>
    <submittedName>
        <fullName evidence="2">Uncharacterized protein</fullName>
    </submittedName>
</protein>
<dbReference type="EMBL" id="JARKIE010000003">
    <property type="protein sequence ID" value="KAJ7708900.1"/>
    <property type="molecule type" value="Genomic_DNA"/>
</dbReference>
<evidence type="ECO:0000313" key="2">
    <source>
        <dbReference type="EMBL" id="KAJ7708900.1"/>
    </source>
</evidence>
<keyword evidence="3" id="KW-1185">Reference proteome</keyword>
<sequence length="469" mass="52473">MLEGRCSHCIKFDLECTHADQTATTAGSPANFQTKVDPPALSTFPQDINSEAAVRVAAIVTSEMTAYILEADLRQGLLDVARYARHLEQELTSLRHSLSPPDSPESTNQGANDDADNDIFVNGPLAKSFERFGLEPYRNRYFGKSSHIELIKTVMNVVQIFNDDGNKLFTSFSGRPCQAIPILGLHSLRWPYLYLSQWEHADLTPKNVLPPLIFPDLDLLRSLVSDYFAHPRHGRRGAARIRVHAPCYEHPLRRGVVLLLNVWGGREDGFSTGPQKCLQDLETCLCLFGIYELRDILAELLRAMKIDRRFVPNRLKRTLDSLDFGLEDDYCGEPLTSADVADSSHSAGAGVNVPFGLSSGFSIADIDPLFMLPKYAEDLGRLPVYEPFHWMKDPPVDLACWDENVEIRVGDPVSAGAGIFNGTQEYMVNNVWYIGTNARRSCSSWNEWDRNITNIEELVHALNDGNMAT</sequence>